<gene>
    <name evidence="2" type="ordered locus">Dred_2855</name>
</gene>
<keyword evidence="1" id="KW-0472">Membrane</keyword>
<dbReference type="HOGENOM" id="CLU_1945260_0_0_9"/>
<keyword evidence="1" id="KW-0812">Transmembrane</keyword>
<dbReference type="RefSeq" id="WP_011879152.1">
    <property type="nucleotide sequence ID" value="NC_009253.1"/>
</dbReference>
<accession>A4J8F6</accession>
<dbReference type="KEGG" id="drm:Dred_2855"/>
<sequence length="129" mass="14728">MAKNIFPRVEEMLELRKISIGELANRTMLEVSDIEGLKQFNPKKTSDVAIVQAIALATGINVYYFLGDDVIGPKRILARLNVFDQQKLLNGELAPFLRVTREQAKRELTDEELDAMVHVMLQQESHKDF</sequence>
<dbReference type="EMBL" id="CP000612">
    <property type="protein sequence ID" value="ABO51359.1"/>
    <property type="molecule type" value="Genomic_DNA"/>
</dbReference>
<evidence type="ECO:0000313" key="3">
    <source>
        <dbReference type="Proteomes" id="UP000001556"/>
    </source>
</evidence>
<dbReference type="OrthoDB" id="1786734at2"/>
<evidence type="ECO:0000256" key="1">
    <source>
        <dbReference type="SAM" id="Phobius"/>
    </source>
</evidence>
<protein>
    <submittedName>
        <fullName evidence="2">Uncharacterized protein</fullName>
    </submittedName>
</protein>
<proteinExistence type="predicted"/>
<keyword evidence="3" id="KW-1185">Reference proteome</keyword>
<name>A4J8F6_DESRM</name>
<keyword evidence="1" id="KW-1133">Transmembrane helix</keyword>
<organism evidence="2 3">
    <name type="scientific">Desulforamulus reducens (strain ATCC BAA-1160 / DSM 100696 / MI-1)</name>
    <name type="common">Desulfotomaculum reducens</name>
    <dbReference type="NCBI Taxonomy" id="349161"/>
    <lineage>
        <taxon>Bacteria</taxon>
        <taxon>Bacillati</taxon>
        <taxon>Bacillota</taxon>
        <taxon>Clostridia</taxon>
        <taxon>Eubacteriales</taxon>
        <taxon>Peptococcaceae</taxon>
        <taxon>Desulforamulus</taxon>
    </lineage>
</organism>
<reference evidence="2 3" key="1">
    <citation type="submission" date="2007-03" db="EMBL/GenBank/DDBJ databases">
        <title>Complete sequence of Desulfotomaculum reducens MI-1.</title>
        <authorList>
            <consortium name="US DOE Joint Genome Institute"/>
            <person name="Copeland A."/>
            <person name="Lucas S."/>
            <person name="Lapidus A."/>
            <person name="Barry K."/>
            <person name="Detter J.C."/>
            <person name="Glavina del Rio T."/>
            <person name="Hammon N."/>
            <person name="Israni S."/>
            <person name="Dalin E."/>
            <person name="Tice H."/>
            <person name="Pitluck S."/>
            <person name="Sims D."/>
            <person name="Brettin T."/>
            <person name="Bruce D."/>
            <person name="Han C."/>
            <person name="Tapia R."/>
            <person name="Schmutz J."/>
            <person name="Larimer F."/>
            <person name="Land M."/>
            <person name="Hauser L."/>
            <person name="Kyrpides N."/>
            <person name="Kim E."/>
            <person name="Tebo B.M."/>
            <person name="Richardson P."/>
        </authorList>
    </citation>
    <scope>NUCLEOTIDE SEQUENCE [LARGE SCALE GENOMIC DNA]</scope>
    <source>
        <strain evidence="2 3">MI-1</strain>
    </source>
</reference>
<evidence type="ECO:0000313" key="2">
    <source>
        <dbReference type="EMBL" id="ABO51359.1"/>
    </source>
</evidence>
<dbReference type="AlphaFoldDB" id="A4J8F6"/>
<feature type="transmembrane region" description="Helical" evidence="1">
    <location>
        <begin position="48"/>
        <end position="66"/>
    </location>
</feature>
<dbReference type="Proteomes" id="UP000001556">
    <property type="component" value="Chromosome"/>
</dbReference>